<feature type="transmembrane region" description="Helical" evidence="6">
    <location>
        <begin position="167"/>
        <end position="188"/>
    </location>
</feature>
<evidence type="ECO:0000256" key="6">
    <source>
        <dbReference type="SAM" id="Phobius"/>
    </source>
</evidence>
<dbReference type="GO" id="GO:0016020">
    <property type="term" value="C:membrane"/>
    <property type="evidence" value="ECO:0007669"/>
    <property type="project" value="UniProtKB-SubCell"/>
</dbReference>
<dbReference type="GO" id="GO:0016409">
    <property type="term" value="F:palmitoyltransferase activity"/>
    <property type="evidence" value="ECO:0007669"/>
    <property type="project" value="TreeGrafter"/>
</dbReference>
<dbReference type="InParanoid" id="E0VJ13"/>
<feature type="transmembrane region" description="Helical" evidence="6">
    <location>
        <begin position="215"/>
        <end position="235"/>
    </location>
</feature>
<dbReference type="PANTHER" id="PTHR13285">
    <property type="entry name" value="ACYLTRANSFERASE"/>
    <property type="match status" value="1"/>
</dbReference>
<keyword evidence="9" id="KW-1185">Reference proteome</keyword>
<dbReference type="InterPro" id="IPR051085">
    <property type="entry name" value="MB_O-acyltransferase"/>
</dbReference>
<dbReference type="HOGENOM" id="CLU_027533_0_0_1"/>
<feature type="transmembrane region" description="Helical" evidence="6">
    <location>
        <begin position="391"/>
        <end position="411"/>
    </location>
</feature>
<proteinExistence type="inferred from homology"/>
<dbReference type="EMBL" id="DS235219">
    <property type="protein sequence ID" value="EEB13369.1"/>
    <property type="molecule type" value="Genomic_DNA"/>
</dbReference>
<comment type="subcellular location">
    <subcellularLocation>
        <location evidence="1">Membrane</location>
        <topology evidence="1">Multi-pass membrane protein</topology>
    </subcellularLocation>
</comment>
<evidence type="ECO:0000256" key="1">
    <source>
        <dbReference type="ARBA" id="ARBA00004141"/>
    </source>
</evidence>
<keyword evidence="3 6" id="KW-1133">Transmembrane helix</keyword>
<dbReference type="InterPro" id="IPR004299">
    <property type="entry name" value="MBOAT_fam"/>
</dbReference>
<dbReference type="Proteomes" id="UP000009046">
    <property type="component" value="Unassembled WGS sequence"/>
</dbReference>
<dbReference type="AlphaFoldDB" id="E0VJ13"/>
<reference evidence="8" key="3">
    <citation type="submission" date="2021-02" db="UniProtKB">
        <authorList>
            <consortium name="EnsemblMetazoa"/>
        </authorList>
    </citation>
    <scope>IDENTIFICATION</scope>
    <source>
        <strain evidence="8">USDA</strain>
    </source>
</reference>
<keyword evidence="2 6" id="KW-0812">Transmembrane</keyword>
<dbReference type="FunCoup" id="E0VJ13">
    <property type="interactions" value="200"/>
</dbReference>
<dbReference type="EMBL" id="AAZO01002746">
    <property type="status" value="NOT_ANNOTATED_CDS"/>
    <property type="molecule type" value="Genomic_DNA"/>
</dbReference>
<dbReference type="RefSeq" id="XP_002426107.1">
    <property type="nucleotide sequence ID" value="XM_002426062.1"/>
</dbReference>
<feature type="transmembrane region" description="Helical" evidence="6">
    <location>
        <begin position="325"/>
        <end position="343"/>
    </location>
</feature>
<dbReference type="GeneID" id="8230383"/>
<dbReference type="eggNOG" id="KOG3860">
    <property type="taxonomic scope" value="Eukaryota"/>
</dbReference>
<dbReference type="STRING" id="121224.E0VJ13"/>
<evidence type="ECO:0000256" key="4">
    <source>
        <dbReference type="ARBA" id="ARBA00023136"/>
    </source>
</evidence>
<feature type="transmembrane region" description="Helical" evidence="6">
    <location>
        <begin position="247"/>
        <end position="275"/>
    </location>
</feature>
<name>E0VJ13_PEDHC</name>
<sequence length="430" mass="51517">MQDQTFIMLRYGLYCCKTAFNYTGKVFDHSHHDQYHYEDFKKGWSILGRYQDQSDYEWNAWSSLTLNLTPFLAINFFISELLKYKKFSYAIPLWHTFITTFFLIFHFVIIHYLKPDLWFISNEEDQYVIMVSSSWLVLRCISFSYEKLSVSPPEKKKHATLSSFLSLLDYAFYLPTMFCGPFISYSSFREDGKIENKWTKNRIYLILKKFFKCLFWYYFTIFALHFIYVNAILLRPEFIQHLLDWELAGLGIAMGHFFHLKYIVFYGIPCAWASAEGFLTPKLPCCVSTVHLYSYMWRRFDQGLYLFLVRYIYTPIIQGMKSDLLLKKVIASMACFTFMFIWHKEQEYVFYWVLFNFVAILIELIAKKILTISKLQSFREKNMSKNNQIRFQCFLSAPLHCFSMISNYFFIGNGVEIGFLYLKRVYYVGM</sequence>
<evidence type="ECO:0000313" key="9">
    <source>
        <dbReference type="Proteomes" id="UP000009046"/>
    </source>
</evidence>
<evidence type="ECO:0000256" key="5">
    <source>
        <dbReference type="ARBA" id="ARBA00038268"/>
    </source>
</evidence>
<dbReference type="EnsemblMetazoa" id="PHUM236640-RA">
    <property type="protein sequence ID" value="PHUM236640-PA"/>
    <property type="gene ID" value="PHUM236640"/>
</dbReference>
<accession>E0VJ13</accession>
<dbReference type="VEuPathDB" id="VectorBase:PHUM236640"/>
<evidence type="ECO:0000313" key="8">
    <source>
        <dbReference type="EnsemblMetazoa" id="PHUM236640-PA"/>
    </source>
</evidence>
<reference evidence="7" key="1">
    <citation type="submission" date="2007-04" db="EMBL/GenBank/DDBJ databases">
        <title>Annotation of Pediculus humanus corporis strain USDA.</title>
        <authorList>
            <person name="Kirkness E."/>
            <person name="Hannick L."/>
            <person name="Hass B."/>
            <person name="Bruggner R."/>
            <person name="Lawson D."/>
            <person name="Bidwell S."/>
            <person name="Joardar V."/>
            <person name="Caler E."/>
            <person name="Walenz B."/>
            <person name="Inman J."/>
            <person name="Schobel S."/>
            <person name="Galinsky K."/>
            <person name="Amedeo P."/>
            <person name="Strausberg R."/>
        </authorList>
    </citation>
    <scope>NUCLEOTIDE SEQUENCE</scope>
    <source>
        <strain evidence="7">USDA</strain>
    </source>
</reference>
<evidence type="ECO:0000256" key="3">
    <source>
        <dbReference type="ARBA" id="ARBA00022989"/>
    </source>
</evidence>
<protein>
    <submittedName>
        <fullName evidence="7 8">Skinny hedgehog/sightless/rasp, putative</fullName>
    </submittedName>
</protein>
<comment type="similarity">
    <text evidence="5">Belongs to the membrane-bound acyltransferase family. HHAT subfamily.</text>
</comment>
<gene>
    <name evidence="8" type="primary">8230383</name>
    <name evidence="7" type="ORF">Phum_PHUM236640</name>
</gene>
<reference evidence="7" key="2">
    <citation type="submission" date="2007-04" db="EMBL/GenBank/DDBJ databases">
        <title>The genome of the human body louse.</title>
        <authorList>
            <consortium name="The Human Body Louse Genome Consortium"/>
            <person name="Kirkness E."/>
            <person name="Walenz B."/>
            <person name="Hass B."/>
            <person name="Bruggner R."/>
            <person name="Strausberg R."/>
        </authorList>
    </citation>
    <scope>NUCLEOTIDE SEQUENCE</scope>
    <source>
        <strain evidence="7">USDA</strain>
    </source>
</reference>
<dbReference type="OMA" id="AWAQTYT"/>
<feature type="transmembrane region" description="Helical" evidence="6">
    <location>
        <begin position="349"/>
        <end position="370"/>
    </location>
</feature>
<keyword evidence="4 6" id="KW-0472">Membrane</keyword>
<dbReference type="OrthoDB" id="420606at2759"/>
<evidence type="ECO:0000256" key="2">
    <source>
        <dbReference type="ARBA" id="ARBA00022692"/>
    </source>
</evidence>
<dbReference type="GO" id="GO:0005783">
    <property type="term" value="C:endoplasmic reticulum"/>
    <property type="evidence" value="ECO:0007669"/>
    <property type="project" value="TreeGrafter"/>
</dbReference>
<dbReference type="Pfam" id="PF03062">
    <property type="entry name" value="MBOAT"/>
    <property type="match status" value="1"/>
</dbReference>
<evidence type="ECO:0000313" key="7">
    <source>
        <dbReference type="EMBL" id="EEB13369.1"/>
    </source>
</evidence>
<dbReference type="PANTHER" id="PTHR13285:SF18">
    <property type="entry name" value="PROTEIN-CYSTEINE N-PALMITOYLTRANSFERASE RASP"/>
    <property type="match status" value="1"/>
</dbReference>
<feature type="transmembrane region" description="Helical" evidence="6">
    <location>
        <begin position="90"/>
        <end position="112"/>
    </location>
</feature>
<organism>
    <name type="scientific">Pediculus humanus subsp. corporis</name>
    <name type="common">Body louse</name>
    <dbReference type="NCBI Taxonomy" id="121224"/>
    <lineage>
        <taxon>Eukaryota</taxon>
        <taxon>Metazoa</taxon>
        <taxon>Ecdysozoa</taxon>
        <taxon>Arthropoda</taxon>
        <taxon>Hexapoda</taxon>
        <taxon>Insecta</taxon>
        <taxon>Pterygota</taxon>
        <taxon>Neoptera</taxon>
        <taxon>Paraneoptera</taxon>
        <taxon>Psocodea</taxon>
        <taxon>Troctomorpha</taxon>
        <taxon>Phthiraptera</taxon>
        <taxon>Anoplura</taxon>
        <taxon>Pediculidae</taxon>
        <taxon>Pediculus</taxon>
    </lineage>
</organism>
<dbReference type="KEGG" id="phu:Phum_PHUM236640"/>
<dbReference type="CTD" id="8230383"/>